<evidence type="ECO:0000259" key="6">
    <source>
        <dbReference type="PROSITE" id="PS50166"/>
    </source>
</evidence>
<dbReference type="InterPro" id="IPR001494">
    <property type="entry name" value="Importin-beta_N"/>
</dbReference>
<feature type="domain" description="Importin N-terminal" evidence="6">
    <location>
        <begin position="24"/>
        <end position="102"/>
    </location>
</feature>
<dbReference type="GO" id="GO:0005635">
    <property type="term" value="C:nuclear envelope"/>
    <property type="evidence" value="ECO:0007669"/>
    <property type="project" value="TreeGrafter"/>
</dbReference>
<dbReference type="OrthoDB" id="431626at2759"/>
<dbReference type="Gene3D" id="1.25.10.10">
    <property type="entry name" value="Leucine-rich Repeat Variant"/>
    <property type="match status" value="1"/>
</dbReference>
<dbReference type="SMART" id="SM00913">
    <property type="entry name" value="IBN_N"/>
    <property type="match status" value="1"/>
</dbReference>
<evidence type="ECO:0000313" key="8">
    <source>
        <dbReference type="Proteomes" id="UP000182334"/>
    </source>
</evidence>
<keyword evidence="3" id="KW-0653">Protein transport</keyword>
<name>A0A1L0BJ72_9ASCO</name>
<sequence>MSDNQVLRLVDEQNSPNNNIRTNAELLFNQLAAQNPSQVAYQLIESCGSPQIPLYVRQSCLLHLKRLVPKFWSMGFELFVGPPIDQELKRMIRSRLLELAASSELKIRSGSAYVIVQIAAADYPDEWPDLLDQLYARSVDFSNETAVVGSLAVLNDLFDDLITEDQFWEGGIGAKLISHICNILSQDSLSSAVKAAALKLYWTVFSTLLSAEATNLVERRKAVNHHIASFAELLYQLLQKLYKVSVSADSILLVELDYRCKLYTTLSRLLNHFRKFVGPNLGHSILGTVLIDLSFGSKIFEVILVNAGDAGSIEKTDDLDNPGKCIIDFLCELFLTLSFLQHGLVLQSTVSQGEFSTFVQNLISCTTIPEETVETYTSDYNTFVTDVTGLSSQSTVRDSIAEFLMDINDTDAAGIFEAIRENTVSAQLQWRTKESCLFLAESLFLNEDAELIGQNLPLSSYLSSLNELISVEQGPFNHALVIARIVLLLPRFFEKFRVKLDLNSFGVNEFTNTLAYASSKSSIEMFDLVRSAALVSCTLWKNIPGLTLSKLPNSAQIDIFETCVAILDDSDEDTLPVLLEAISVAIDIDHQYPHLANNVETTVVDLIFKISFKDPANIQLTIDSADCLQTLLAGITMDQYLHVCQQLVPFILEIISRSLESVTVEYTPQLYLALELLGYIIGAAPTTPGQVDSFPPEIFTFTFPVLKDLILRTNDDQILQNGGEVFNNLLQKASKFFIEYVEPATNRSGLEVLLEVASKFLSPELSDSAAMNCGLIVISLFENFQSSLDGNFFFQLLQATVRRVVIAKEVVTIENLIMVFCKLVLNTSPEQLIDALTSVDIEGKSGLELVLPIWFNSFEITRGFEKIKQNILALGKIFSLADERVSNLIVNGDLIPYDGDLIITRSMAKTMPEKYTQIPAPLKIIKLLAGELGFQCQQPDPNDYLPDQEDNVSEDEDGEWEDMDDIGVPNYEKLKSYVDSDDENGGDDSTDQGIKDMLVQFFRECTAKNLGNFQYYYEMLSDDEKKIITENLVF</sequence>
<keyword evidence="8" id="KW-1185">Reference proteome</keyword>
<dbReference type="AlphaFoldDB" id="A0A1L0BJ72"/>
<evidence type="ECO:0000256" key="4">
    <source>
        <dbReference type="ARBA" id="ARBA00023242"/>
    </source>
</evidence>
<evidence type="ECO:0000256" key="3">
    <source>
        <dbReference type="ARBA" id="ARBA00022927"/>
    </source>
</evidence>
<evidence type="ECO:0000256" key="2">
    <source>
        <dbReference type="ARBA" id="ARBA00022448"/>
    </source>
</evidence>
<feature type="region of interest" description="Disordered" evidence="5">
    <location>
        <begin position="938"/>
        <end position="966"/>
    </location>
</feature>
<dbReference type="PANTHER" id="PTHR10997">
    <property type="entry name" value="IMPORTIN-7, 8, 11"/>
    <property type="match status" value="1"/>
</dbReference>
<dbReference type="PROSITE" id="PS50166">
    <property type="entry name" value="IMPORTIN_B_NT"/>
    <property type="match status" value="1"/>
</dbReference>
<accession>A0A1L0BJ72</accession>
<keyword evidence="4" id="KW-0539">Nucleus</keyword>
<feature type="compositionally biased region" description="Acidic residues" evidence="5">
    <location>
        <begin position="946"/>
        <end position="965"/>
    </location>
</feature>
<dbReference type="GO" id="GO:0006606">
    <property type="term" value="P:protein import into nucleus"/>
    <property type="evidence" value="ECO:0007669"/>
    <property type="project" value="TreeGrafter"/>
</dbReference>
<dbReference type="GO" id="GO:0005829">
    <property type="term" value="C:cytosol"/>
    <property type="evidence" value="ECO:0007669"/>
    <property type="project" value="TreeGrafter"/>
</dbReference>
<dbReference type="Pfam" id="PF25018">
    <property type="entry name" value="HEAT_IPO9_c"/>
    <property type="match status" value="1"/>
</dbReference>
<evidence type="ECO:0000256" key="1">
    <source>
        <dbReference type="ARBA" id="ARBA00004123"/>
    </source>
</evidence>
<proteinExistence type="predicted"/>
<dbReference type="EMBL" id="LT635758">
    <property type="protein sequence ID" value="SGZ51179.1"/>
    <property type="molecule type" value="Genomic_DNA"/>
</dbReference>
<organism evidence="7 8">
    <name type="scientific">Sungouiella intermedia</name>
    <dbReference type="NCBI Taxonomy" id="45354"/>
    <lineage>
        <taxon>Eukaryota</taxon>
        <taxon>Fungi</taxon>
        <taxon>Dikarya</taxon>
        <taxon>Ascomycota</taxon>
        <taxon>Saccharomycotina</taxon>
        <taxon>Pichiomycetes</taxon>
        <taxon>Metschnikowiaceae</taxon>
        <taxon>Sungouiella</taxon>
    </lineage>
</organism>
<comment type="subcellular location">
    <subcellularLocation>
        <location evidence="1">Nucleus</location>
    </subcellularLocation>
</comment>
<dbReference type="InterPro" id="IPR011989">
    <property type="entry name" value="ARM-like"/>
</dbReference>
<dbReference type="Proteomes" id="UP000182334">
    <property type="component" value="Chromosome III"/>
</dbReference>
<evidence type="ECO:0000313" key="7">
    <source>
        <dbReference type="EMBL" id="SGZ51179.1"/>
    </source>
</evidence>
<evidence type="ECO:0000256" key="5">
    <source>
        <dbReference type="SAM" id="MobiDB-lite"/>
    </source>
</evidence>
<reference evidence="7 8" key="1">
    <citation type="submission" date="2016-10" db="EMBL/GenBank/DDBJ databases">
        <authorList>
            <person name="de Groot N.N."/>
        </authorList>
    </citation>
    <scope>NUCLEOTIDE SEQUENCE [LARGE SCALE GENOMIC DNA]</scope>
    <source>
        <strain evidence="7 8">CBS 141442</strain>
    </source>
</reference>
<dbReference type="SUPFAM" id="SSF48371">
    <property type="entry name" value="ARM repeat"/>
    <property type="match status" value="1"/>
</dbReference>
<dbReference type="InterPro" id="IPR016024">
    <property type="entry name" value="ARM-type_fold"/>
</dbReference>
<gene>
    <name evidence="7" type="ORF">SAMEA4029010_CIC11G00000003974</name>
</gene>
<dbReference type="GO" id="GO:0031267">
    <property type="term" value="F:small GTPase binding"/>
    <property type="evidence" value="ECO:0007669"/>
    <property type="project" value="InterPro"/>
</dbReference>
<dbReference type="InterPro" id="IPR056840">
    <property type="entry name" value="HEAT_IPO9_central"/>
</dbReference>
<dbReference type="PANTHER" id="PTHR10997:SF9">
    <property type="entry name" value="IMPORTIN-9"/>
    <property type="match status" value="1"/>
</dbReference>
<dbReference type="STRING" id="45354.A0A1L0BJ72"/>
<keyword evidence="2" id="KW-0813">Transport</keyword>
<protein>
    <submittedName>
        <fullName evidence="7">CIC11C00000003974</fullName>
    </submittedName>
</protein>